<keyword evidence="3" id="KW-1185">Reference proteome</keyword>
<evidence type="ECO:0000313" key="2">
    <source>
        <dbReference type="EMBL" id="MCI41573.1"/>
    </source>
</evidence>
<accession>A0A392RY76</accession>
<evidence type="ECO:0008006" key="4">
    <source>
        <dbReference type="Google" id="ProtNLM"/>
    </source>
</evidence>
<proteinExistence type="predicted"/>
<evidence type="ECO:0000313" key="3">
    <source>
        <dbReference type="Proteomes" id="UP000265520"/>
    </source>
</evidence>
<evidence type="ECO:0000256" key="1">
    <source>
        <dbReference type="SAM" id="MobiDB-lite"/>
    </source>
</evidence>
<feature type="non-terminal residue" evidence="2">
    <location>
        <position position="76"/>
    </location>
</feature>
<comment type="caution">
    <text evidence="2">The sequence shown here is derived from an EMBL/GenBank/DDBJ whole genome shotgun (WGS) entry which is preliminary data.</text>
</comment>
<name>A0A392RY76_9FABA</name>
<reference evidence="2 3" key="1">
    <citation type="journal article" date="2018" name="Front. Plant Sci.">
        <title>Red Clover (Trifolium pratense) and Zigzag Clover (T. medium) - A Picture of Genomic Similarities and Differences.</title>
        <authorList>
            <person name="Dluhosova J."/>
            <person name="Istvanek J."/>
            <person name="Nedelnik J."/>
            <person name="Repkova J."/>
        </authorList>
    </citation>
    <scope>NUCLEOTIDE SEQUENCE [LARGE SCALE GENOMIC DNA]</scope>
    <source>
        <strain evidence="3">cv. 10/8</strain>
        <tissue evidence="2">Leaf</tissue>
    </source>
</reference>
<protein>
    <recommendedName>
        <fullName evidence="4">Sulfate transporter</fullName>
    </recommendedName>
</protein>
<dbReference type="EMBL" id="LXQA010293829">
    <property type="protein sequence ID" value="MCI41573.1"/>
    <property type="molecule type" value="Genomic_DNA"/>
</dbReference>
<feature type="region of interest" description="Disordered" evidence="1">
    <location>
        <begin position="1"/>
        <end position="33"/>
    </location>
</feature>
<sequence>MTKGTKGTKGRGGNEEVVQEKGRVVAGSKGGTVNVTGGIVEPNKKLVRVYRSTMEDLTWARKGVVATVVNGEAVPL</sequence>
<feature type="compositionally biased region" description="Basic and acidic residues" evidence="1">
    <location>
        <begin position="12"/>
        <end position="23"/>
    </location>
</feature>
<dbReference type="AlphaFoldDB" id="A0A392RY76"/>
<dbReference type="Proteomes" id="UP000265520">
    <property type="component" value="Unassembled WGS sequence"/>
</dbReference>
<organism evidence="2 3">
    <name type="scientific">Trifolium medium</name>
    <dbReference type="NCBI Taxonomy" id="97028"/>
    <lineage>
        <taxon>Eukaryota</taxon>
        <taxon>Viridiplantae</taxon>
        <taxon>Streptophyta</taxon>
        <taxon>Embryophyta</taxon>
        <taxon>Tracheophyta</taxon>
        <taxon>Spermatophyta</taxon>
        <taxon>Magnoliopsida</taxon>
        <taxon>eudicotyledons</taxon>
        <taxon>Gunneridae</taxon>
        <taxon>Pentapetalae</taxon>
        <taxon>rosids</taxon>
        <taxon>fabids</taxon>
        <taxon>Fabales</taxon>
        <taxon>Fabaceae</taxon>
        <taxon>Papilionoideae</taxon>
        <taxon>50 kb inversion clade</taxon>
        <taxon>NPAAA clade</taxon>
        <taxon>Hologalegina</taxon>
        <taxon>IRL clade</taxon>
        <taxon>Trifolieae</taxon>
        <taxon>Trifolium</taxon>
    </lineage>
</organism>